<dbReference type="PANTHER" id="PTHR30352">
    <property type="entry name" value="PYRUVATE FORMATE-LYASE-ACTIVATING ENZYME"/>
    <property type="match status" value="1"/>
</dbReference>
<name>A0A833DTI8_9CREN</name>
<dbReference type="SUPFAM" id="SSF102114">
    <property type="entry name" value="Radical SAM enzymes"/>
    <property type="match status" value="1"/>
</dbReference>
<comment type="caution">
    <text evidence="8">The sequence shown here is derived from an EMBL/GenBank/DDBJ whole genome shotgun (WGS) entry which is preliminary data.</text>
</comment>
<evidence type="ECO:0000256" key="4">
    <source>
        <dbReference type="ARBA" id="ARBA00022723"/>
    </source>
</evidence>
<dbReference type="InterPro" id="IPR034457">
    <property type="entry name" value="Organic_radical-activating"/>
</dbReference>
<dbReference type="GO" id="GO:0046872">
    <property type="term" value="F:metal ion binding"/>
    <property type="evidence" value="ECO:0007669"/>
    <property type="project" value="UniProtKB-KW"/>
</dbReference>
<reference evidence="8" key="1">
    <citation type="journal article" date="2020" name="ISME J.">
        <title>Gammaproteobacteria mediating utilization of methyl-, sulfur- and petroleum organic compounds in deep ocean hydrothermal plumes.</title>
        <authorList>
            <person name="Zhou Z."/>
            <person name="Liu Y."/>
            <person name="Pan J."/>
            <person name="Cron B.R."/>
            <person name="Toner B.M."/>
            <person name="Anantharaman K."/>
            <person name="Breier J.A."/>
            <person name="Dick G.J."/>
            <person name="Li M."/>
        </authorList>
    </citation>
    <scope>NUCLEOTIDE SEQUENCE</scope>
    <source>
        <strain evidence="8">SZUA-1435</strain>
    </source>
</reference>
<keyword evidence="6" id="KW-0411">Iron-sulfur</keyword>
<dbReference type="GO" id="GO:0051539">
    <property type="term" value="F:4 iron, 4 sulfur cluster binding"/>
    <property type="evidence" value="ECO:0007669"/>
    <property type="project" value="UniProtKB-KW"/>
</dbReference>
<evidence type="ECO:0000313" key="9">
    <source>
        <dbReference type="Proteomes" id="UP000605805"/>
    </source>
</evidence>
<sequence length="344" mass="40030">MRCVLKLQGYEPCNCVTETDQGFEYPCRAGLRIWGGEIYRLIYDVVLSRPEDYLSIYQSSCNHNCLKCHSWYFAQRAQGSWYSPRDVVEEVLKYRDQVTVWEPRERATMWHASDLCAHCGLCRVYGEPGPLCPRKLSSDKILWSPQGWGPARNIVSFTGGELYCQPAFYVKTFREIKREASDMWIHIETNGYGLTPKNLELLYEAGLDSIWLDLKAFDEDVYRTLCGTTNRWVLEVPRLAKEMGIVIEIVLLYIPTLVELDQIEKFATYLADIDRDIPVMLLAFFPEYRLKHLRTPTAEEMLKAYRVLRSKLNRVKIGNISVFCRDWDCISKLVREVGREALAF</sequence>
<keyword evidence="5" id="KW-0408">Iron</keyword>
<evidence type="ECO:0000313" key="8">
    <source>
        <dbReference type="EMBL" id="HIP57322.1"/>
    </source>
</evidence>
<dbReference type="InterPro" id="IPR013785">
    <property type="entry name" value="Aldolase_TIM"/>
</dbReference>
<evidence type="ECO:0000256" key="6">
    <source>
        <dbReference type="ARBA" id="ARBA00023014"/>
    </source>
</evidence>
<dbReference type="AlphaFoldDB" id="A0A833DTI8"/>
<keyword evidence="3" id="KW-0949">S-adenosyl-L-methionine</keyword>
<gene>
    <name evidence="8" type="ORF">EYH02_04560</name>
</gene>
<keyword evidence="4" id="KW-0479">Metal-binding</keyword>
<dbReference type="InterPro" id="IPR058240">
    <property type="entry name" value="rSAM_sf"/>
</dbReference>
<comment type="cofactor">
    <cofactor evidence="1">
        <name>[4Fe-4S] cluster</name>
        <dbReference type="ChEBI" id="CHEBI:49883"/>
    </cofactor>
</comment>
<accession>A0A833DTI8</accession>
<dbReference type="Pfam" id="PF04055">
    <property type="entry name" value="Radical_SAM"/>
    <property type="match status" value="1"/>
</dbReference>
<evidence type="ECO:0000256" key="1">
    <source>
        <dbReference type="ARBA" id="ARBA00001966"/>
    </source>
</evidence>
<proteinExistence type="predicted"/>
<evidence type="ECO:0000256" key="3">
    <source>
        <dbReference type="ARBA" id="ARBA00022691"/>
    </source>
</evidence>
<dbReference type="CDD" id="cd01335">
    <property type="entry name" value="Radical_SAM"/>
    <property type="match status" value="1"/>
</dbReference>
<evidence type="ECO:0000259" key="7">
    <source>
        <dbReference type="PROSITE" id="PS51918"/>
    </source>
</evidence>
<dbReference type="GO" id="GO:0003824">
    <property type="term" value="F:catalytic activity"/>
    <property type="evidence" value="ECO:0007669"/>
    <property type="project" value="InterPro"/>
</dbReference>
<dbReference type="PANTHER" id="PTHR30352:SF5">
    <property type="entry name" value="PYRUVATE FORMATE-LYASE 1-ACTIVATING ENZYME"/>
    <property type="match status" value="1"/>
</dbReference>
<dbReference type="PROSITE" id="PS51918">
    <property type="entry name" value="RADICAL_SAM"/>
    <property type="match status" value="1"/>
</dbReference>
<protein>
    <submittedName>
        <fullName evidence="8">Radical SAM protein</fullName>
    </submittedName>
</protein>
<feature type="domain" description="Radical SAM core" evidence="7">
    <location>
        <begin position="46"/>
        <end position="321"/>
    </location>
</feature>
<organism evidence="8 9">
    <name type="scientific">Ignisphaera aggregans</name>
    <dbReference type="NCBI Taxonomy" id="334771"/>
    <lineage>
        <taxon>Archaea</taxon>
        <taxon>Thermoproteota</taxon>
        <taxon>Thermoprotei</taxon>
        <taxon>Desulfurococcales</taxon>
        <taxon>Desulfurococcaceae</taxon>
        <taxon>Ignisphaera</taxon>
    </lineage>
</organism>
<dbReference type="Gene3D" id="3.20.20.70">
    <property type="entry name" value="Aldolase class I"/>
    <property type="match status" value="1"/>
</dbReference>
<evidence type="ECO:0000256" key="5">
    <source>
        <dbReference type="ARBA" id="ARBA00023004"/>
    </source>
</evidence>
<evidence type="ECO:0000256" key="2">
    <source>
        <dbReference type="ARBA" id="ARBA00022485"/>
    </source>
</evidence>
<dbReference type="Proteomes" id="UP000605805">
    <property type="component" value="Unassembled WGS sequence"/>
</dbReference>
<dbReference type="InterPro" id="IPR007197">
    <property type="entry name" value="rSAM"/>
</dbReference>
<dbReference type="EMBL" id="DQTV01000084">
    <property type="protein sequence ID" value="HIP57322.1"/>
    <property type="molecule type" value="Genomic_DNA"/>
</dbReference>
<keyword evidence="2" id="KW-0004">4Fe-4S</keyword>